<evidence type="ECO:0000313" key="2">
    <source>
        <dbReference type="Proteomes" id="UP000003657"/>
    </source>
</evidence>
<dbReference type="HOGENOM" id="CLU_2973869_0_0_9"/>
<accession>H7FYH6</accession>
<name>H7FYH6_9LACO</name>
<protein>
    <submittedName>
        <fullName evidence="1">Uncharacterized protein</fullName>
    </submittedName>
</protein>
<organism evidence="1 2">
    <name type="scientific">Ligilactobacillus salivarius SMXD51</name>
    <dbReference type="NCBI Taxonomy" id="1108963"/>
    <lineage>
        <taxon>Bacteria</taxon>
        <taxon>Bacillati</taxon>
        <taxon>Bacillota</taxon>
        <taxon>Bacilli</taxon>
        <taxon>Lactobacillales</taxon>
        <taxon>Lactobacillaceae</taxon>
        <taxon>Ligilactobacillus</taxon>
    </lineage>
</organism>
<proteinExistence type="predicted"/>
<sequence length="58" mass="6661">MTSSNKKASISTSQQIPLSYATLTKEQFDSKIQKGFADFDKGRFFTTKEVQVELLKRR</sequence>
<comment type="caution">
    <text evidence="1">The sequence shown here is derived from an EMBL/GenBank/DDBJ whole genome shotgun (WGS) entry which is preliminary data.</text>
</comment>
<gene>
    <name evidence="1" type="ORF">SMXD51_01113</name>
</gene>
<evidence type="ECO:0000313" key="1">
    <source>
        <dbReference type="EMBL" id="EIA32576.1"/>
    </source>
</evidence>
<reference evidence="1 2" key="1">
    <citation type="journal article" date="2012" name="J. Bacteriol.">
        <title>Genome Sequence of Lactobacillus salivarius SMXD51, a Potential Probiotic Strain Isolated from Chicken Cecum, Showing Anti-Campylobacter Activity.</title>
        <authorList>
            <person name="Kergourlay G."/>
            <person name="Messaoudi S."/>
            <person name="Dousset X."/>
            <person name="Prevost H."/>
        </authorList>
    </citation>
    <scope>NUCLEOTIDE SEQUENCE [LARGE SCALE GENOMIC DNA]</scope>
    <source>
        <strain evidence="1 2">SMXD51</strain>
    </source>
</reference>
<dbReference type="EMBL" id="AICL01000003">
    <property type="protein sequence ID" value="EIA32576.1"/>
    <property type="molecule type" value="Genomic_DNA"/>
</dbReference>
<dbReference type="Proteomes" id="UP000003657">
    <property type="component" value="Unassembled WGS sequence"/>
</dbReference>
<dbReference type="PATRIC" id="fig|1108963.3.peg.909"/>
<dbReference type="AlphaFoldDB" id="H7FYH6"/>